<protein>
    <submittedName>
        <fullName evidence="1">Uncharacterized protein</fullName>
    </submittedName>
</protein>
<evidence type="ECO:0000313" key="1">
    <source>
        <dbReference type="EMBL" id="RMZ96737.1"/>
    </source>
</evidence>
<dbReference type="AlphaFoldDB" id="A0A3M7PDD8"/>
<sequence length="76" mass="9097">MQHINNLKHSKFGLFRLIQLHLIQSTDQKEKNSNWYFDLFKEKIIWVLAFIEALVQRSNTTTEEQPAFYALRISNT</sequence>
<proteinExistence type="predicted"/>
<keyword evidence="2" id="KW-1185">Reference proteome</keyword>
<reference evidence="1 2" key="1">
    <citation type="journal article" date="2018" name="Sci. Rep.">
        <title>Genomic signatures of local adaptation to the degree of environmental predictability in rotifers.</title>
        <authorList>
            <person name="Franch-Gras L."/>
            <person name="Hahn C."/>
            <person name="Garcia-Roger E.M."/>
            <person name="Carmona M.J."/>
            <person name="Serra M."/>
            <person name="Gomez A."/>
        </authorList>
    </citation>
    <scope>NUCLEOTIDE SEQUENCE [LARGE SCALE GENOMIC DNA]</scope>
    <source>
        <strain evidence="1">HYR1</strain>
    </source>
</reference>
<dbReference type="Proteomes" id="UP000276133">
    <property type="component" value="Unassembled WGS sequence"/>
</dbReference>
<organism evidence="1 2">
    <name type="scientific">Brachionus plicatilis</name>
    <name type="common">Marine rotifer</name>
    <name type="synonym">Brachionus muelleri</name>
    <dbReference type="NCBI Taxonomy" id="10195"/>
    <lineage>
        <taxon>Eukaryota</taxon>
        <taxon>Metazoa</taxon>
        <taxon>Spiralia</taxon>
        <taxon>Gnathifera</taxon>
        <taxon>Rotifera</taxon>
        <taxon>Eurotatoria</taxon>
        <taxon>Monogononta</taxon>
        <taxon>Pseudotrocha</taxon>
        <taxon>Ploima</taxon>
        <taxon>Brachionidae</taxon>
        <taxon>Brachionus</taxon>
    </lineage>
</organism>
<evidence type="ECO:0000313" key="2">
    <source>
        <dbReference type="Proteomes" id="UP000276133"/>
    </source>
</evidence>
<comment type="caution">
    <text evidence="1">The sequence shown here is derived from an EMBL/GenBank/DDBJ whole genome shotgun (WGS) entry which is preliminary data.</text>
</comment>
<name>A0A3M7PDD8_BRAPC</name>
<dbReference type="EMBL" id="REGN01011938">
    <property type="protein sequence ID" value="RMZ96737.1"/>
    <property type="molecule type" value="Genomic_DNA"/>
</dbReference>
<accession>A0A3M7PDD8</accession>
<gene>
    <name evidence="1" type="ORF">BpHYR1_020145</name>
</gene>